<dbReference type="GO" id="GO:0019867">
    <property type="term" value="C:outer membrane"/>
    <property type="evidence" value="ECO:0007669"/>
    <property type="project" value="InterPro"/>
</dbReference>
<reference evidence="1 2" key="1">
    <citation type="submission" date="2006-06" db="EMBL/GenBank/DDBJ databases">
        <authorList>
            <person name="Moran M.A."/>
            <person name="Ferriera S."/>
            <person name="Johnson J."/>
            <person name="Kravitz S."/>
            <person name="Beeson K."/>
            <person name="Sutton G."/>
            <person name="Rogers Y.-H."/>
            <person name="Friedman R."/>
            <person name="Frazier M."/>
            <person name="Venter J.C."/>
        </authorList>
    </citation>
    <scope>NUCLEOTIDE SEQUENCE [LARGE SCALE GENOMIC DNA]</scope>
    <source>
        <strain evidence="1 2">E-37</strain>
    </source>
</reference>
<evidence type="ECO:0000313" key="1">
    <source>
        <dbReference type="EMBL" id="EBA10347.1"/>
    </source>
</evidence>
<keyword evidence="2" id="KW-1185">Reference proteome</keyword>
<dbReference type="Gene3D" id="3.30.160.150">
    <property type="entry name" value="Lipoprotein like domain"/>
    <property type="match status" value="1"/>
</dbReference>
<comment type="caution">
    <text evidence="1">The sequence shown here is derived from an EMBL/GenBank/DDBJ whole genome shotgun (WGS) entry which is preliminary data.</text>
</comment>
<dbReference type="AlphaFoldDB" id="A3JXW1"/>
<dbReference type="OrthoDB" id="7629596at2"/>
<dbReference type="Pfam" id="PF04390">
    <property type="entry name" value="LptE"/>
    <property type="match status" value="1"/>
</dbReference>
<dbReference type="GO" id="GO:0043165">
    <property type="term" value="P:Gram-negative-bacterium-type cell outer membrane assembly"/>
    <property type="evidence" value="ECO:0007669"/>
    <property type="project" value="InterPro"/>
</dbReference>
<accession>A3JXW1</accession>
<dbReference type="EMBL" id="AAYA01000001">
    <property type="protein sequence ID" value="EBA10347.1"/>
    <property type="molecule type" value="Genomic_DNA"/>
</dbReference>
<sequence length="179" mass="19037">MWSSETRTGNLNRRAVLAGLGALTLSLAACGFTPVYAPGGGGAQLLNAVALQAPDNDRRYVFNRRFEERLGRPASGAPYALAVRIQVTEQDIGVTSTGNITRYRLIGRVFYTLTDATTGAVLHDGRTNAFTGYSTTGSTVATSAAERDAQERLMVILADQMIDDLLLRAADFPAPASPA</sequence>
<dbReference type="PROSITE" id="PS51318">
    <property type="entry name" value="TAT"/>
    <property type="match status" value="1"/>
</dbReference>
<dbReference type="Proteomes" id="UP000005713">
    <property type="component" value="Unassembled WGS sequence"/>
</dbReference>
<organism evidence="1 2">
    <name type="scientific">Sagittula stellata (strain ATCC 700073 / DSM 11524 / E-37)</name>
    <dbReference type="NCBI Taxonomy" id="388399"/>
    <lineage>
        <taxon>Bacteria</taxon>
        <taxon>Pseudomonadati</taxon>
        <taxon>Pseudomonadota</taxon>
        <taxon>Alphaproteobacteria</taxon>
        <taxon>Rhodobacterales</taxon>
        <taxon>Roseobacteraceae</taxon>
        <taxon>Sagittula</taxon>
    </lineage>
</organism>
<protein>
    <submittedName>
        <fullName evidence="1">Lipoprotein, putative</fullName>
    </submittedName>
</protein>
<dbReference type="PROSITE" id="PS51257">
    <property type="entry name" value="PROKAR_LIPOPROTEIN"/>
    <property type="match status" value="1"/>
</dbReference>
<dbReference type="eggNOG" id="COG5468">
    <property type="taxonomic scope" value="Bacteria"/>
</dbReference>
<keyword evidence="1" id="KW-0449">Lipoprotein</keyword>
<gene>
    <name evidence="1" type="ORF">SSE37_20117</name>
</gene>
<proteinExistence type="predicted"/>
<dbReference type="InterPro" id="IPR006311">
    <property type="entry name" value="TAT_signal"/>
</dbReference>
<evidence type="ECO:0000313" key="2">
    <source>
        <dbReference type="Proteomes" id="UP000005713"/>
    </source>
</evidence>
<dbReference type="RefSeq" id="WP_005855115.1">
    <property type="nucleotide sequence ID" value="NZ_AAYA01000001.1"/>
</dbReference>
<dbReference type="InterPro" id="IPR007485">
    <property type="entry name" value="LPS_assembly_LptE"/>
</dbReference>
<name>A3JXW1_SAGS3</name>